<dbReference type="EMBL" id="JACHYA010000001">
    <property type="protein sequence ID" value="MBB3170738.1"/>
    <property type="molecule type" value="Genomic_DNA"/>
</dbReference>
<dbReference type="GeneID" id="93357525"/>
<organism evidence="2 5">
    <name type="scientific">Parvibacter caecicola</name>
    <dbReference type="NCBI Taxonomy" id="747645"/>
    <lineage>
        <taxon>Bacteria</taxon>
        <taxon>Bacillati</taxon>
        <taxon>Actinomycetota</taxon>
        <taxon>Coriobacteriia</taxon>
        <taxon>Coriobacteriales</taxon>
        <taxon>Coriobacteriaceae</taxon>
        <taxon>Parvibacter</taxon>
    </lineage>
</organism>
<keyword evidence="1" id="KW-0472">Membrane</keyword>
<dbReference type="Proteomes" id="UP000530850">
    <property type="component" value="Unassembled WGS sequence"/>
</dbReference>
<evidence type="ECO:0000313" key="3">
    <source>
        <dbReference type="EMBL" id="TJW12061.1"/>
    </source>
</evidence>
<dbReference type="AlphaFoldDB" id="A0A3N0A862"/>
<dbReference type="EMBL" id="SSTM01000001">
    <property type="protein sequence ID" value="TJW12061.1"/>
    <property type="molecule type" value="Genomic_DNA"/>
</dbReference>
<evidence type="ECO:0000313" key="2">
    <source>
        <dbReference type="EMBL" id="MBB3170738.1"/>
    </source>
</evidence>
<proteinExistence type="predicted"/>
<evidence type="ECO:0000313" key="4">
    <source>
        <dbReference type="Proteomes" id="UP000309454"/>
    </source>
</evidence>
<keyword evidence="4" id="KW-1185">Reference proteome</keyword>
<dbReference type="RefSeq" id="WP_123186209.1">
    <property type="nucleotide sequence ID" value="NZ_CANSOV010000066.1"/>
</dbReference>
<dbReference type="Proteomes" id="UP000309454">
    <property type="component" value="Unassembled WGS sequence"/>
</dbReference>
<feature type="transmembrane region" description="Helical" evidence="1">
    <location>
        <begin position="6"/>
        <end position="22"/>
    </location>
</feature>
<feature type="transmembrane region" description="Helical" evidence="1">
    <location>
        <begin position="90"/>
        <end position="110"/>
    </location>
</feature>
<evidence type="ECO:0000256" key="1">
    <source>
        <dbReference type="SAM" id="Phobius"/>
    </source>
</evidence>
<keyword evidence="1" id="KW-1133">Transmembrane helix</keyword>
<evidence type="ECO:0000313" key="5">
    <source>
        <dbReference type="Proteomes" id="UP000530850"/>
    </source>
</evidence>
<reference evidence="3 4" key="1">
    <citation type="submission" date="2019-04" db="EMBL/GenBank/DDBJ databases">
        <title>Microbes associate with the intestines of laboratory mice.</title>
        <authorList>
            <person name="Navarre W."/>
            <person name="Wong E."/>
            <person name="Huang K.C."/>
            <person name="Tropini C."/>
            <person name="Ng K."/>
            <person name="Yu B."/>
        </authorList>
    </citation>
    <scope>NUCLEOTIDE SEQUENCE [LARGE SCALE GENOMIC DNA]</scope>
    <source>
        <strain evidence="3 4">NM48_B13</strain>
    </source>
</reference>
<keyword evidence="1" id="KW-0812">Transmembrane</keyword>
<feature type="transmembrane region" description="Helical" evidence="1">
    <location>
        <begin position="148"/>
        <end position="170"/>
    </location>
</feature>
<name>A0A3N0A862_9ACTN</name>
<sequence>MEPLGIVLLVAVVLGLLALVFVERRCWDGLVPLATTPVSRGGHGAVVRTAAGPQKGEAFLSRRLARTFAVALALTALLVLLAVFVPALDLAGAAVPSLGALLVIAALTALGQEEGHAWRSFGWALGGYVLADAAVTALAMLLGAGGTALLNGIGMSAGAIGCALAVAVFVPQRTYLRQYEDGARSAVRVGAFSLVARALAAKLDAGFQAAPAEFEGALSHDFMRVVPRGRDE</sequence>
<gene>
    <name evidence="3" type="ORF">E5982_00165</name>
    <name evidence="2" type="ORF">FHR31_000518</name>
</gene>
<comment type="caution">
    <text evidence="2">The sequence shown here is derived from an EMBL/GenBank/DDBJ whole genome shotgun (WGS) entry which is preliminary data.</text>
</comment>
<feature type="transmembrane region" description="Helical" evidence="1">
    <location>
        <begin position="122"/>
        <end position="142"/>
    </location>
</feature>
<protein>
    <submittedName>
        <fullName evidence="2">Putative integral membrane protein</fullName>
    </submittedName>
</protein>
<feature type="transmembrane region" description="Helical" evidence="1">
    <location>
        <begin position="64"/>
        <end position="84"/>
    </location>
</feature>
<accession>A0A3N0A862</accession>
<reference evidence="2 5" key="2">
    <citation type="submission" date="2020-08" db="EMBL/GenBank/DDBJ databases">
        <title>Sequencing the genomes of 1000 actinobacteria strains.</title>
        <authorList>
            <person name="Klenk H.-P."/>
        </authorList>
    </citation>
    <scope>NUCLEOTIDE SEQUENCE [LARGE SCALE GENOMIC DNA]</scope>
    <source>
        <strain evidence="2 5">DSM 22242</strain>
    </source>
</reference>